<dbReference type="Proteomes" id="UP000886845">
    <property type="component" value="Unassembled WGS sequence"/>
</dbReference>
<dbReference type="NCBIfam" id="TIGR04255">
    <property type="entry name" value="sporadTIGR04255"/>
    <property type="match status" value="1"/>
</dbReference>
<dbReference type="EMBL" id="DVOR01000045">
    <property type="protein sequence ID" value="HIV08757.1"/>
    <property type="molecule type" value="Genomic_DNA"/>
</dbReference>
<proteinExistence type="predicted"/>
<reference evidence="1" key="2">
    <citation type="journal article" date="2021" name="PeerJ">
        <title>Extensive microbial diversity within the chicken gut microbiome revealed by metagenomics and culture.</title>
        <authorList>
            <person name="Gilroy R."/>
            <person name="Ravi A."/>
            <person name="Getino M."/>
            <person name="Pursley I."/>
            <person name="Horton D.L."/>
            <person name="Alikhan N.F."/>
            <person name="Baker D."/>
            <person name="Gharbi K."/>
            <person name="Hall N."/>
            <person name="Watson M."/>
            <person name="Adriaenssens E.M."/>
            <person name="Foster-Nyarko E."/>
            <person name="Jarju S."/>
            <person name="Secka A."/>
            <person name="Antonio M."/>
            <person name="Oren A."/>
            <person name="Chaudhuri R.R."/>
            <person name="La Ragione R."/>
            <person name="Hildebrand F."/>
            <person name="Pallen M.J."/>
        </authorList>
    </citation>
    <scope>NUCLEOTIDE SEQUENCE</scope>
    <source>
        <strain evidence="1">35461</strain>
    </source>
</reference>
<evidence type="ECO:0000313" key="2">
    <source>
        <dbReference type="Proteomes" id="UP000886845"/>
    </source>
</evidence>
<dbReference type="InterPro" id="IPR026349">
    <property type="entry name" value="CHP04255"/>
</dbReference>
<gene>
    <name evidence="1" type="ORF">IAC79_01410</name>
</gene>
<reference evidence="1" key="1">
    <citation type="submission" date="2020-10" db="EMBL/GenBank/DDBJ databases">
        <authorList>
            <person name="Gilroy R."/>
        </authorList>
    </citation>
    <scope>NUCLEOTIDE SEQUENCE</scope>
    <source>
        <strain evidence="1">35461</strain>
    </source>
</reference>
<sequence length="257" mass="28855">MTTRTMQPKPLRHPPVVEAIATFSLAKKRDCPVSPLPLSKFSVSSPIFRVTTPTIDLTTGEQIKEGEGRVRIGFQYASNDTSNRLRALVRLTHESLSFHLLQSPYPGFDAFAQEISAVLPFYLQWLGIDENEQAFRSVSLRNVNKLSVQEGQSWVSLLRGERSRVKRGQRTERFISQEVLAFPSDDQPGRLRAIVTKTFQPAAKTDANPFVIVDVETSWGAGFISADAALHKMVTLRTIKNKLFRDALSDAAWRALR</sequence>
<name>A0A9D1T226_9BACT</name>
<evidence type="ECO:0000313" key="1">
    <source>
        <dbReference type="EMBL" id="HIV08757.1"/>
    </source>
</evidence>
<protein>
    <submittedName>
        <fullName evidence="1">TIGR04255 family protein</fullName>
    </submittedName>
</protein>
<organism evidence="1 2">
    <name type="scientific">Candidatus Spyradenecus faecavium</name>
    <dbReference type="NCBI Taxonomy" id="2840947"/>
    <lineage>
        <taxon>Bacteria</taxon>
        <taxon>Pseudomonadati</taxon>
        <taxon>Lentisphaerota</taxon>
        <taxon>Lentisphaeria</taxon>
        <taxon>Lentisphaerales</taxon>
        <taxon>Lentisphaeraceae</taxon>
        <taxon>Lentisphaeraceae incertae sedis</taxon>
        <taxon>Candidatus Spyradenecus</taxon>
    </lineage>
</organism>
<comment type="caution">
    <text evidence="1">The sequence shown here is derived from an EMBL/GenBank/DDBJ whole genome shotgun (WGS) entry which is preliminary data.</text>
</comment>
<dbReference type="AlphaFoldDB" id="A0A9D1T226"/>
<accession>A0A9D1T226</accession>